<evidence type="ECO:0000313" key="1">
    <source>
        <dbReference type="EMBL" id="SNZ00549.1"/>
    </source>
</evidence>
<organism evidence="1 2">
    <name type="scientific">Flagellimonas pacifica</name>
    <dbReference type="NCBI Taxonomy" id="1247520"/>
    <lineage>
        <taxon>Bacteria</taxon>
        <taxon>Pseudomonadati</taxon>
        <taxon>Bacteroidota</taxon>
        <taxon>Flavobacteriia</taxon>
        <taxon>Flavobacteriales</taxon>
        <taxon>Flavobacteriaceae</taxon>
        <taxon>Flagellimonas</taxon>
    </lineage>
</organism>
<accession>A0A285MTM3</accession>
<keyword evidence="2" id="KW-1185">Reference proteome</keyword>
<gene>
    <name evidence="1" type="ORF">SAMN06265377_2373</name>
</gene>
<evidence type="ECO:0000313" key="2">
    <source>
        <dbReference type="Proteomes" id="UP000219048"/>
    </source>
</evidence>
<dbReference type="AlphaFoldDB" id="A0A285MTM3"/>
<dbReference type="Proteomes" id="UP000219048">
    <property type="component" value="Unassembled WGS sequence"/>
</dbReference>
<evidence type="ECO:0008006" key="3">
    <source>
        <dbReference type="Google" id="ProtNLM"/>
    </source>
</evidence>
<sequence>MSIMNKKLLILFVFLMGPSWFYAQGPGRERIKTLKVAFITEKVGLTAKEAQTFWPIYNEYDKTLETIRRRERLELRSQISMIQDLSDTESSTLLDKFMAIQKEKHAAEQDFISKVRNVLSPKKTVLLLKAEEDFKRRLLQQMRKRRGGG</sequence>
<proteinExistence type="predicted"/>
<name>A0A285MTM3_9FLAO</name>
<dbReference type="EMBL" id="OBEH01000003">
    <property type="protein sequence ID" value="SNZ00549.1"/>
    <property type="molecule type" value="Genomic_DNA"/>
</dbReference>
<protein>
    <recommendedName>
        <fullName evidence="3">Sensor of ECF-type sigma factor</fullName>
    </recommendedName>
</protein>
<reference evidence="2" key="1">
    <citation type="submission" date="2017-09" db="EMBL/GenBank/DDBJ databases">
        <authorList>
            <person name="Varghese N."/>
            <person name="Submissions S."/>
        </authorList>
    </citation>
    <scope>NUCLEOTIDE SEQUENCE [LARGE SCALE GENOMIC DNA]</scope>
    <source>
        <strain evidence="2">DSM 25885</strain>
    </source>
</reference>